<keyword evidence="3" id="KW-0862">Zinc</keyword>
<dbReference type="InterPro" id="IPR011011">
    <property type="entry name" value="Znf_FYVE_PHD"/>
</dbReference>
<accession>A0A485KCC8</accession>
<name>A0A485KCC8_9STRA</name>
<evidence type="ECO:0000259" key="6">
    <source>
        <dbReference type="PROSITE" id="PS50178"/>
    </source>
</evidence>
<proteinExistence type="predicted"/>
<dbReference type="InterPro" id="IPR017455">
    <property type="entry name" value="Znf_FYVE-rel"/>
</dbReference>
<evidence type="ECO:0000313" key="9">
    <source>
        <dbReference type="Proteomes" id="UP000332933"/>
    </source>
</evidence>
<evidence type="ECO:0000256" key="5">
    <source>
        <dbReference type="SAM" id="MobiDB-lite"/>
    </source>
</evidence>
<dbReference type="SUPFAM" id="SSF55961">
    <property type="entry name" value="Bet v1-like"/>
    <property type="match status" value="1"/>
</dbReference>
<reference evidence="7" key="2">
    <citation type="submission" date="2019-06" db="EMBL/GenBank/DDBJ databases">
        <title>Genomics analysis of Aphanomyces spp. identifies a new class of oomycete effector associated with host adaptation.</title>
        <authorList>
            <person name="Gaulin E."/>
        </authorList>
    </citation>
    <scope>NUCLEOTIDE SEQUENCE</scope>
    <source>
        <strain evidence="7">CBS 578.67</strain>
    </source>
</reference>
<dbReference type="Gene3D" id="3.30.40.10">
    <property type="entry name" value="Zinc/RING finger domain, C3HC4 (zinc finger)"/>
    <property type="match status" value="1"/>
</dbReference>
<dbReference type="InterPro" id="IPR052727">
    <property type="entry name" value="Rab4/Rab5_effector"/>
</dbReference>
<evidence type="ECO:0000313" key="7">
    <source>
        <dbReference type="EMBL" id="KAF0714265.1"/>
    </source>
</evidence>
<gene>
    <name evidence="8" type="primary">Aste57867_3980</name>
    <name evidence="7" type="ORF">As57867_003969</name>
    <name evidence="8" type="ORF">ASTE57867_3980</name>
</gene>
<keyword evidence="1" id="KW-0479">Metal-binding</keyword>
<dbReference type="PANTHER" id="PTHR13510">
    <property type="entry name" value="FYVE-FINGER-CONTAINING RAB5 EFFECTOR PROTEIN RABENOSYN-5-RELATED"/>
    <property type="match status" value="1"/>
</dbReference>
<dbReference type="GO" id="GO:0008270">
    <property type="term" value="F:zinc ion binding"/>
    <property type="evidence" value="ECO:0007669"/>
    <property type="project" value="UniProtKB-KW"/>
</dbReference>
<evidence type="ECO:0000256" key="3">
    <source>
        <dbReference type="ARBA" id="ARBA00022833"/>
    </source>
</evidence>
<feature type="compositionally biased region" description="Polar residues" evidence="5">
    <location>
        <begin position="370"/>
        <end position="379"/>
    </location>
</feature>
<keyword evidence="9" id="KW-1185">Reference proteome</keyword>
<dbReference type="EMBL" id="VJMH01000845">
    <property type="protein sequence ID" value="KAF0714265.1"/>
    <property type="molecule type" value="Genomic_DNA"/>
</dbReference>
<dbReference type="OrthoDB" id="65131at2759"/>
<reference evidence="8 9" key="1">
    <citation type="submission" date="2019-03" db="EMBL/GenBank/DDBJ databases">
        <authorList>
            <person name="Gaulin E."/>
            <person name="Dumas B."/>
        </authorList>
    </citation>
    <scope>NUCLEOTIDE SEQUENCE [LARGE SCALE GENOMIC DNA]</scope>
    <source>
        <strain evidence="8">CBS 568.67</strain>
    </source>
</reference>
<protein>
    <submittedName>
        <fullName evidence="8">Aste57867_3980 protein</fullName>
    </submittedName>
</protein>
<organism evidence="8 9">
    <name type="scientific">Aphanomyces stellatus</name>
    <dbReference type="NCBI Taxonomy" id="120398"/>
    <lineage>
        <taxon>Eukaryota</taxon>
        <taxon>Sar</taxon>
        <taxon>Stramenopiles</taxon>
        <taxon>Oomycota</taxon>
        <taxon>Saprolegniomycetes</taxon>
        <taxon>Saprolegniales</taxon>
        <taxon>Verrucalvaceae</taxon>
        <taxon>Aphanomyces</taxon>
    </lineage>
</organism>
<dbReference type="PANTHER" id="PTHR13510:SF44">
    <property type="entry name" value="RABENOSYN-5"/>
    <property type="match status" value="1"/>
</dbReference>
<evidence type="ECO:0000256" key="4">
    <source>
        <dbReference type="PROSITE-ProRule" id="PRU00091"/>
    </source>
</evidence>
<dbReference type="InterPro" id="IPR000306">
    <property type="entry name" value="Znf_FYVE"/>
</dbReference>
<dbReference type="Gene3D" id="3.30.530.20">
    <property type="match status" value="1"/>
</dbReference>
<evidence type="ECO:0000256" key="2">
    <source>
        <dbReference type="ARBA" id="ARBA00022771"/>
    </source>
</evidence>
<evidence type="ECO:0000256" key="1">
    <source>
        <dbReference type="ARBA" id="ARBA00022723"/>
    </source>
</evidence>
<dbReference type="InterPro" id="IPR023393">
    <property type="entry name" value="START-like_dom_sf"/>
</dbReference>
<dbReference type="AlphaFoldDB" id="A0A485KCC8"/>
<feature type="region of interest" description="Disordered" evidence="5">
    <location>
        <begin position="356"/>
        <end position="387"/>
    </location>
</feature>
<dbReference type="EMBL" id="CAADRA010000845">
    <property type="protein sequence ID" value="VFT81117.1"/>
    <property type="molecule type" value="Genomic_DNA"/>
</dbReference>
<dbReference type="Pfam" id="PF01363">
    <property type="entry name" value="FYVE"/>
    <property type="match status" value="1"/>
</dbReference>
<feature type="domain" description="FYVE-type" evidence="6">
    <location>
        <begin position="254"/>
        <end position="319"/>
    </location>
</feature>
<evidence type="ECO:0000313" key="8">
    <source>
        <dbReference type="EMBL" id="VFT81117.1"/>
    </source>
</evidence>
<dbReference type="InterPro" id="IPR013083">
    <property type="entry name" value="Znf_RING/FYVE/PHD"/>
</dbReference>
<dbReference type="Proteomes" id="UP000332933">
    <property type="component" value="Unassembled WGS sequence"/>
</dbReference>
<sequence length="387" mass="43566">MEFHSVVLPPAEEASIRARLMKQVQTAILTTPASRLLHASHDGFAFQDQHRGVRLYTRKSYSDSGDETMSVGYSNLPFESIMYLMLAQSTEDHRVQQTLFYEEAFLDGSILATGATPTEEDPFQWFGIKYAKVALANYRFVDPRDMVYAELSGTTVNMDGHSVLFVMRESVSLQDVPLVPDAIRCRLKSLTLHTECPNGTIEHVHFAYMNPFGSVPAFLFKATQLRQNTLMERYAQMVHFKRMLDMSMRSSFFPNSQKACATCMRSFWALTSRYFCRSCGDVICGKCCIFIPRPKTQLFQTNLTIVKEEYCKSCYLSVRDPTMGDSTGSSLLSTRHLSRPATDAAATLTTSQPCFGSSRSLHSMPMRSLKSPTSRQATLSMIPPLRG</sequence>
<dbReference type="PROSITE" id="PS50178">
    <property type="entry name" value="ZF_FYVE"/>
    <property type="match status" value="1"/>
</dbReference>
<dbReference type="SUPFAM" id="SSF57903">
    <property type="entry name" value="FYVE/PHD zinc finger"/>
    <property type="match status" value="1"/>
</dbReference>
<keyword evidence="2 4" id="KW-0863">Zinc-finger</keyword>